<dbReference type="GO" id="GO:0005085">
    <property type="term" value="F:guanyl-nucleotide exchange factor activity"/>
    <property type="evidence" value="ECO:0007669"/>
    <property type="project" value="InterPro"/>
</dbReference>
<evidence type="ECO:0000256" key="2">
    <source>
        <dbReference type="ARBA" id="ARBA00022490"/>
    </source>
</evidence>
<accession>A0A3M6TGL1</accession>
<dbReference type="SMART" id="SM00233">
    <property type="entry name" value="PH"/>
    <property type="match status" value="1"/>
</dbReference>
<evidence type="ECO:0000313" key="7">
    <source>
        <dbReference type="Proteomes" id="UP000275408"/>
    </source>
</evidence>
<dbReference type="Pfam" id="PF00621">
    <property type="entry name" value="RhoGEF"/>
    <property type="match status" value="1"/>
</dbReference>
<dbReference type="PANTHER" id="PTHR46006">
    <property type="entry name" value="RHO GUANINE NUCLEOTIDE EXCHANGE FACTOR AT 64C, ISOFORM A"/>
    <property type="match status" value="1"/>
</dbReference>
<proteinExistence type="predicted"/>
<dbReference type="InterPro" id="IPR000219">
    <property type="entry name" value="DH_dom"/>
</dbReference>
<gene>
    <name evidence="6" type="ORF">pdam_00007492</name>
</gene>
<evidence type="ECO:0000259" key="4">
    <source>
        <dbReference type="PROSITE" id="PS50003"/>
    </source>
</evidence>
<dbReference type="EMBL" id="RCHS01003618">
    <property type="protein sequence ID" value="RMX40536.1"/>
    <property type="molecule type" value="Genomic_DNA"/>
</dbReference>
<dbReference type="AlphaFoldDB" id="A0A3M6TGL1"/>
<evidence type="ECO:0000313" key="6">
    <source>
        <dbReference type="EMBL" id="RMX40536.1"/>
    </source>
</evidence>
<dbReference type="OrthoDB" id="1716625at2759"/>
<protein>
    <recommendedName>
        <fullName evidence="8">DH domain-containing protein</fullName>
    </recommendedName>
</protein>
<organism evidence="6 7">
    <name type="scientific">Pocillopora damicornis</name>
    <name type="common">Cauliflower coral</name>
    <name type="synonym">Millepora damicornis</name>
    <dbReference type="NCBI Taxonomy" id="46731"/>
    <lineage>
        <taxon>Eukaryota</taxon>
        <taxon>Metazoa</taxon>
        <taxon>Cnidaria</taxon>
        <taxon>Anthozoa</taxon>
        <taxon>Hexacorallia</taxon>
        <taxon>Scleractinia</taxon>
        <taxon>Astrocoeniina</taxon>
        <taxon>Pocilloporidae</taxon>
        <taxon>Pocillopora</taxon>
    </lineage>
</organism>
<dbReference type="PROSITE" id="PS50003">
    <property type="entry name" value="PH_DOMAIN"/>
    <property type="match status" value="1"/>
</dbReference>
<feature type="domain" description="DH" evidence="5">
    <location>
        <begin position="155"/>
        <end position="338"/>
    </location>
</feature>
<keyword evidence="7" id="KW-1185">Reference proteome</keyword>
<dbReference type="InterPro" id="IPR035899">
    <property type="entry name" value="DBL_dom_sf"/>
</dbReference>
<dbReference type="InterPro" id="IPR055251">
    <property type="entry name" value="SOS1_NGEF_PH"/>
</dbReference>
<dbReference type="Gene3D" id="1.20.900.10">
    <property type="entry name" value="Dbl homology (DH) domain"/>
    <property type="match status" value="1"/>
</dbReference>
<dbReference type="SUPFAM" id="SSF50729">
    <property type="entry name" value="PH domain-like"/>
    <property type="match status" value="1"/>
</dbReference>
<dbReference type="GO" id="GO:0005737">
    <property type="term" value="C:cytoplasm"/>
    <property type="evidence" value="ECO:0007669"/>
    <property type="project" value="UniProtKB-SubCell"/>
</dbReference>
<comment type="caution">
    <text evidence="6">The sequence shown here is derived from an EMBL/GenBank/DDBJ whole genome shotgun (WGS) entry which is preliminary data.</text>
</comment>
<evidence type="ECO:0000259" key="5">
    <source>
        <dbReference type="PROSITE" id="PS50010"/>
    </source>
</evidence>
<dbReference type="Gene3D" id="2.30.29.30">
    <property type="entry name" value="Pleckstrin-homology domain (PH domain)/Phosphotyrosine-binding domain (PTB)"/>
    <property type="match status" value="1"/>
</dbReference>
<evidence type="ECO:0000256" key="1">
    <source>
        <dbReference type="ARBA" id="ARBA00004496"/>
    </source>
</evidence>
<dbReference type="InterPro" id="IPR011993">
    <property type="entry name" value="PH-like_dom_sf"/>
</dbReference>
<dbReference type="InterPro" id="IPR051480">
    <property type="entry name" value="Endocytic_GEF_Adapter"/>
</dbReference>
<sequence length="531" mass="61097">MSRTLNLDKSEALDSSVRKKDDILCRSLRSFKKRGSHLNIKNLDIKDIKKQLRKRKRSDQQDSATNMEIKEPTTKKICPVSSMTVSADASPDVAKKGILVQRSVSLRSSLTVKDSDFAKRYRLLPTPTKHRPSKSWSETVSSNGISTTLSQTEIKRQEAIYEVCTGEENVVADLKMIKEVYYAPMYKLKLMNEYEFMKIFGCLEVLLALHQDLHAKLKNARSSDGTTDSIGDIMLNWFPGLRCYARYCANQFEAKTILDEKLRQGGSVADFLQRCRDSPFSRKLDLWSFLDSPRSRLVKYPLMLRSIQKYTPKEHSDWRKLERAICRLQDIIEEVDRKTGEAKVVWFTAVLLFFFIVLSVRVRKFFLPVCLQFFNQDVFVLQCQDVLSRIVFLDDRQMCPHVFKSKKLLCNGTLRNKHGTKLHVFLSETVFLLTRPATRQDRASYQVFTQPIPVENLLVEDLSDGDVRMGGSFKTAISRLGTAKHVFRVSSTDAENGQSHTLQAPTEQEKKQWLNAIRSVIPCPENYKTYL</sequence>
<feature type="domain" description="PH" evidence="4">
    <location>
        <begin position="407"/>
        <end position="522"/>
    </location>
</feature>
<dbReference type="SMART" id="SM00325">
    <property type="entry name" value="RhoGEF"/>
    <property type="match status" value="1"/>
</dbReference>
<dbReference type="CDD" id="cd00160">
    <property type="entry name" value="RhoGEF"/>
    <property type="match status" value="1"/>
</dbReference>
<dbReference type="SUPFAM" id="SSF48065">
    <property type="entry name" value="DBL homology domain (DH-domain)"/>
    <property type="match status" value="1"/>
</dbReference>
<dbReference type="STRING" id="46731.A0A3M6TGL1"/>
<name>A0A3M6TGL1_POCDA</name>
<feature type="region of interest" description="Disordered" evidence="3">
    <location>
        <begin position="51"/>
        <end position="74"/>
    </location>
</feature>
<reference evidence="6 7" key="1">
    <citation type="journal article" date="2018" name="Sci. Rep.">
        <title>Comparative analysis of the Pocillopora damicornis genome highlights role of immune system in coral evolution.</title>
        <authorList>
            <person name="Cunning R."/>
            <person name="Bay R.A."/>
            <person name="Gillette P."/>
            <person name="Baker A.C."/>
            <person name="Traylor-Knowles N."/>
        </authorList>
    </citation>
    <scope>NUCLEOTIDE SEQUENCE [LARGE SCALE GENOMIC DNA]</scope>
    <source>
        <strain evidence="6">RSMAS</strain>
        <tissue evidence="6">Whole animal</tissue>
    </source>
</reference>
<dbReference type="Proteomes" id="UP000275408">
    <property type="component" value="Unassembled WGS sequence"/>
</dbReference>
<dbReference type="InterPro" id="IPR001849">
    <property type="entry name" value="PH_domain"/>
</dbReference>
<evidence type="ECO:0000256" key="3">
    <source>
        <dbReference type="SAM" id="MobiDB-lite"/>
    </source>
</evidence>
<dbReference type="GO" id="GO:0035025">
    <property type="term" value="P:positive regulation of Rho protein signal transduction"/>
    <property type="evidence" value="ECO:0007669"/>
    <property type="project" value="TreeGrafter"/>
</dbReference>
<comment type="subcellular location">
    <subcellularLocation>
        <location evidence="1">Cytoplasm</location>
    </subcellularLocation>
</comment>
<dbReference type="PROSITE" id="PS50010">
    <property type="entry name" value="DH_2"/>
    <property type="match status" value="1"/>
</dbReference>
<keyword evidence="2" id="KW-0963">Cytoplasm</keyword>
<dbReference type="PANTHER" id="PTHR46006:SF8">
    <property type="entry name" value="DH DOMAIN-CONTAINING PROTEIN"/>
    <property type="match status" value="1"/>
</dbReference>
<evidence type="ECO:0008006" key="8">
    <source>
        <dbReference type="Google" id="ProtNLM"/>
    </source>
</evidence>
<dbReference type="Pfam" id="PF22697">
    <property type="entry name" value="SOS1_NGEF_PH"/>
    <property type="match status" value="1"/>
</dbReference>